<name>A0A914WYZ7_9BILA</name>
<keyword evidence="1" id="KW-1185">Reference proteome</keyword>
<dbReference type="GO" id="GO:0003676">
    <property type="term" value="F:nucleic acid binding"/>
    <property type="evidence" value="ECO:0007669"/>
    <property type="project" value="InterPro"/>
</dbReference>
<organism evidence="1 2">
    <name type="scientific">Plectus sambesii</name>
    <dbReference type="NCBI Taxonomy" id="2011161"/>
    <lineage>
        <taxon>Eukaryota</taxon>
        <taxon>Metazoa</taxon>
        <taxon>Ecdysozoa</taxon>
        <taxon>Nematoda</taxon>
        <taxon>Chromadorea</taxon>
        <taxon>Plectida</taxon>
        <taxon>Plectina</taxon>
        <taxon>Plectoidea</taxon>
        <taxon>Plectidae</taxon>
        <taxon>Plectus</taxon>
    </lineage>
</organism>
<evidence type="ECO:0000313" key="1">
    <source>
        <dbReference type="Proteomes" id="UP000887566"/>
    </source>
</evidence>
<dbReference type="GO" id="GO:0008270">
    <property type="term" value="F:zinc ion binding"/>
    <property type="evidence" value="ECO:0007669"/>
    <property type="project" value="InterPro"/>
</dbReference>
<proteinExistence type="predicted"/>
<reference evidence="2" key="1">
    <citation type="submission" date="2022-11" db="UniProtKB">
        <authorList>
            <consortium name="WormBaseParasite"/>
        </authorList>
    </citation>
    <scope>IDENTIFICATION</scope>
</reference>
<sequence length="136" mass="14965">MKAKLAKNVSHGNAAVCVLGEVVDTLKTHNQDLLIGNQNDGYRKFASRYRKMAKIGGSSAVLMTQVLNAFLKSGEGDKDLVKAMGGAITQRALGNWLENFGKPRRPGQCHWCSTYGHFAHDCMVPYRKGPREEDGK</sequence>
<dbReference type="Proteomes" id="UP000887566">
    <property type="component" value="Unplaced"/>
</dbReference>
<dbReference type="AlphaFoldDB" id="A0A914WYZ7"/>
<dbReference type="WBParaSite" id="PSAMB.scaffold57size91771.g1461.t1">
    <property type="protein sequence ID" value="PSAMB.scaffold57size91771.g1461.t1"/>
    <property type="gene ID" value="PSAMB.scaffold57size91771.g1461"/>
</dbReference>
<dbReference type="InterPro" id="IPR036875">
    <property type="entry name" value="Znf_CCHC_sf"/>
</dbReference>
<accession>A0A914WYZ7</accession>
<evidence type="ECO:0000313" key="2">
    <source>
        <dbReference type="WBParaSite" id="PSAMB.scaffold57size91771.g1461.t1"/>
    </source>
</evidence>
<protein>
    <submittedName>
        <fullName evidence="2">CCHC-type domain-containing protein</fullName>
    </submittedName>
</protein>
<dbReference type="SUPFAM" id="SSF57756">
    <property type="entry name" value="Retrovirus zinc finger-like domains"/>
    <property type="match status" value="1"/>
</dbReference>